<dbReference type="AlphaFoldDB" id="A0A4P6ZHP8"/>
<dbReference type="PROSITE" id="PS50943">
    <property type="entry name" value="HTH_CROC1"/>
    <property type="match status" value="1"/>
</dbReference>
<accession>A0A4P6ZHP8</accession>
<dbReference type="InterPro" id="IPR001387">
    <property type="entry name" value="Cro/C1-type_HTH"/>
</dbReference>
<dbReference type="Pfam" id="PF12844">
    <property type="entry name" value="HTH_19"/>
    <property type="match status" value="1"/>
</dbReference>
<dbReference type="SUPFAM" id="SSF47413">
    <property type="entry name" value="lambda repressor-like DNA-binding domains"/>
    <property type="match status" value="1"/>
</dbReference>
<dbReference type="OrthoDB" id="337567at2"/>
<sequence length="65" mass="7643">MFIIIEMLKQVRKEPNMTQDSLQRKTGRNKSYILKIENGKENMQLSTLFRLFEVGLNRKIGLTSL</sequence>
<dbReference type="Proteomes" id="UP000294419">
    <property type="component" value="Chromosome"/>
</dbReference>
<name>A0A4P6ZHP8_9FLAO</name>
<dbReference type="SMART" id="SM00530">
    <property type="entry name" value="HTH_XRE"/>
    <property type="match status" value="1"/>
</dbReference>
<organism evidence="2 3">
    <name type="scientific">Chryseobacterium salivictor</name>
    <dbReference type="NCBI Taxonomy" id="2547600"/>
    <lineage>
        <taxon>Bacteria</taxon>
        <taxon>Pseudomonadati</taxon>
        <taxon>Bacteroidota</taxon>
        <taxon>Flavobacteriia</taxon>
        <taxon>Flavobacteriales</taxon>
        <taxon>Weeksellaceae</taxon>
        <taxon>Chryseobacterium group</taxon>
        <taxon>Chryseobacterium</taxon>
    </lineage>
</organism>
<evidence type="ECO:0000313" key="2">
    <source>
        <dbReference type="EMBL" id="QBO59097.1"/>
    </source>
</evidence>
<dbReference type="EMBL" id="CP037954">
    <property type="protein sequence ID" value="QBO59097.1"/>
    <property type="molecule type" value="Genomic_DNA"/>
</dbReference>
<reference evidence="2 3" key="1">
    <citation type="submission" date="2019-03" db="EMBL/GenBank/DDBJ databases">
        <authorList>
            <person name="Kim H."/>
            <person name="Yu S.-M."/>
        </authorList>
    </citation>
    <scope>NUCLEOTIDE SEQUENCE [LARGE SCALE GENOMIC DNA]</scope>
    <source>
        <strain evidence="2 3">NBC122</strain>
    </source>
</reference>
<dbReference type="Gene3D" id="1.10.260.40">
    <property type="entry name" value="lambda repressor-like DNA-binding domains"/>
    <property type="match status" value="1"/>
</dbReference>
<protein>
    <recommendedName>
        <fullName evidence="1">HTH cro/C1-type domain-containing protein</fullName>
    </recommendedName>
</protein>
<evidence type="ECO:0000259" key="1">
    <source>
        <dbReference type="PROSITE" id="PS50943"/>
    </source>
</evidence>
<dbReference type="CDD" id="cd00093">
    <property type="entry name" value="HTH_XRE"/>
    <property type="match status" value="1"/>
</dbReference>
<evidence type="ECO:0000313" key="3">
    <source>
        <dbReference type="Proteomes" id="UP000294419"/>
    </source>
</evidence>
<proteinExistence type="predicted"/>
<feature type="domain" description="HTH cro/C1-type" evidence="1">
    <location>
        <begin position="8"/>
        <end position="51"/>
    </location>
</feature>
<keyword evidence="3" id="KW-1185">Reference proteome</keyword>
<dbReference type="KEGG" id="csal:NBC122_02292"/>
<dbReference type="GO" id="GO:0003677">
    <property type="term" value="F:DNA binding"/>
    <property type="evidence" value="ECO:0007669"/>
    <property type="project" value="InterPro"/>
</dbReference>
<gene>
    <name evidence="2" type="ORF">NBC122_02292</name>
</gene>
<dbReference type="InterPro" id="IPR010982">
    <property type="entry name" value="Lambda_DNA-bd_dom_sf"/>
</dbReference>